<comment type="caution">
    <text evidence="1">The sequence shown here is derived from an EMBL/GenBank/DDBJ whole genome shotgun (WGS) entry which is preliminary data.</text>
</comment>
<sequence length="106" mass="12078">MPVNHDQYRTKTAKDSRGEADAKYNNCYLLKAIQNSVGKFPAQRSIPVCECQKISTPQQITRFLLIITKLMKFQLENAMFILFKKKCNQVGLAMVFDPHETPGNIA</sequence>
<evidence type="ECO:0000313" key="2">
    <source>
        <dbReference type="Proteomes" id="UP000811609"/>
    </source>
</evidence>
<dbReference type="EMBL" id="CM031816">
    <property type="protein sequence ID" value="KAG6644875.1"/>
    <property type="molecule type" value="Genomic_DNA"/>
</dbReference>
<protein>
    <submittedName>
        <fullName evidence="1">Uncharacterized protein</fullName>
    </submittedName>
</protein>
<dbReference type="AlphaFoldDB" id="A0A8T1PPG6"/>
<name>A0A8T1PPG6_CARIL</name>
<organism evidence="1 2">
    <name type="scientific">Carya illinoinensis</name>
    <name type="common">Pecan</name>
    <dbReference type="NCBI Taxonomy" id="32201"/>
    <lineage>
        <taxon>Eukaryota</taxon>
        <taxon>Viridiplantae</taxon>
        <taxon>Streptophyta</taxon>
        <taxon>Embryophyta</taxon>
        <taxon>Tracheophyta</taxon>
        <taxon>Spermatophyta</taxon>
        <taxon>Magnoliopsida</taxon>
        <taxon>eudicotyledons</taxon>
        <taxon>Gunneridae</taxon>
        <taxon>Pentapetalae</taxon>
        <taxon>rosids</taxon>
        <taxon>fabids</taxon>
        <taxon>Fagales</taxon>
        <taxon>Juglandaceae</taxon>
        <taxon>Carya</taxon>
    </lineage>
</organism>
<reference evidence="1" key="1">
    <citation type="submission" date="2020-12" db="EMBL/GenBank/DDBJ databases">
        <title>WGS assembly of Carya illinoinensis cv. Pawnee.</title>
        <authorList>
            <person name="Platts A."/>
            <person name="Shu S."/>
            <person name="Wright S."/>
            <person name="Barry K."/>
            <person name="Edger P."/>
            <person name="Pires J.C."/>
            <person name="Schmutz J."/>
        </authorList>
    </citation>
    <scope>NUCLEOTIDE SEQUENCE</scope>
    <source>
        <tissue evidence="1">Leaf</tissue>
    </source>
</reference>
<evidence type="ECO:0000313" key="1">
    <source>
        <dbReference type="EMBL" id="KAG6644875.1"/>
    </source>
</evidence>
<dbReference type="Proteomes" id="UP000811609">
    <property type="component" value="Chromosome 8"/>
</dbReference>
<accession>A0A8T1PPG6</accession>
<keyword evidence="2" id="KW-1185">Reference proteome</keyword>
<gene>
    <name evidence="1" type="ORF">CIPAW_08G083300</name>
</gene>
<proteinExistence type="predicted"/>